<dbReference type="STRING" id="2045.KR76_12545"/>
<dbReference type="PROSITE" id="PS50935">
    <property type="entry name" value="SSB"/>
    <property type="match status" value="1"/>
</dbReference>
<keyword evidence="3" id="KW-1185">Reference proteome</keyword>
<dbReference type="Pfam" id="PF00436">
    <property type="entry name" value="SSB"/>
    <property type="match status" value="1"/>
</dbReference>
<sequence>MSVDVASEEASNNNVALSGRVAGEPAERELASGDRLCSCRLIVPRADVRVLASGRRGASVDVIDLVAWTPKVRRSMRGWRAGDQVRVEGELRRRFFKAGERTASRVEVEVSSARRTRRGASG</sequence>
<dbReference type="SUPFAM" id="SSF50249">
    <property type="entry name" value="Nucleic acid-binding proteins"/>
    <property type="match status" value="1"/>
</dbReference>
<dbReference type="GeneID" id="96609702"/>
<protein>
    <submittedName>
        <fullName evidence="2">Single-strand binding protein/Primosomal replication protein n</fullName>
    </submittedName>
</protein>
<gene>
    <name evidence="2" type="ORF">KR76_12545</name>
</gene>
<dbReference type="KEGG" id="psim:KR76_12545"/>
<dbReference type="RefSeq" id="WP_038678695.1">
    <property type="nucleotide sequence ID" value="NZ_BJMC01000009.1"/>
</dbReference>
<dbReference type="AlphaFoldDB" id="A0A0A1DJ76"/>
<dbReference type="OrthoDB" id="5186768at2"/>
<dbReference type="InterPro" id="IPR012340">
    <property type="entry name" value="NA-bd_OB-fold"/>
</dbReference>
<accession>A0A0A1DJ76</accession>
<evidence type="ECO:0000256" key="1">
    <source>
        <dbReference type="SAM" id="MobiDB-lite"/>
    </source>
</evidence>
<dbReference type="GO" id="GO:0003697">
    <property type="term" value="F:single-stranded DNA binding"/>
    <property type="evidence" value="ECO:0007669"/>
    <property type="project" value="InterPro"/>
</dbReference>
<organism evidence="2 3">
    <name type="scientific">Nocardioides simplex</name>
    <name type="common">Arthrobacter simplex</name>
    <dbReference type="NCBI Taxonomy" id="2045"/>
    <lineage>
        <taxon>Bacteria</taxon>
        <taxon>Bacillati</taxon>
        <taxon>Actinomycetota</taxon>
        <taxon>Actinomycetes</taxon>
        <taxon>Propionibacteriales</taxon>
        <taxon>Nocardioidaceae</taxon>
        <taxon>Pimelobacter</taxon>
    </lineage>
</organism>
<dbReference type="Proteomes" id="UP000030300">
    <property type="component" value="Chromosome"/>
</dbReference>
<dbReference type="HOGENOM" id="CLU_151276_1_0_11"/>
<dbReference type="eggNOG" id="COG0629">
    <property type="taxonomic scope" value="Bacteria"/>
</dbReference>
<name>A0A0A1DJ76_NOCSI</name>
<dbReference type="InterPro" id="IPR000424">
    <property type="entry name" value="Primosome_PriB/ssb"/>
</dbReference>
<reference evidence="2 3" key="1">
    <citation type="journal article" date="2015" name="Genome Announc.">
        <title>Complete Genome Sequence of Steroid-Transforming Nocardioides simplex VKM Ac-2033D.</title>
        <authorList>
            <person name="Shtratnikova V.Y."/>
            <person name="Schelkunov M.I."/>
            <person name="Pekov Y.A."/>
            <person name="Fokina V.V."/>
            <person name="Logacheva M.D."/>
            <person name="Sokolov S.L."/>
            <person name="Bragin E.Y."/>
            <person name="Ashapkin V.V."/>
            <person name="Donova M.V."/>
        </authorList>
    </citation>
    <scope>NUCLEOTIDE SEQUENCE [LARGE SCALE GENOMIC DNA]</scope>
    <source>
        <strain evidence="2 3">VKM Ac-2033D</strain>
    </source>
</reference>
<feature type="region of interest" description="Disordered" evidence="1">
    <location>
        <begin position="1"/>
        <end position="31"/>
    </location>
</feature>
<evidence type="ECO:0000313" key="2">
    <source>
        <dbReference type="EMBL" id="AIY17379.1"/>
    </source>
</evidence>
<dbReference type="EMBL" id="CP009896">
    <property type="protein sequence ID" value="AIY17379.1"/>
    <property type="molecule type" value="Genomic_DNA"/>
</dbReference>
<evidence type="ECO:0000313" key="3">
    <source>
        <dbReference type="Proteomes" id="UP000030300"/>
    </source>
</evidence>
<proteinExistence type="predicted"/>
<dbReference type="Gene3D" id="2.40.50.140">
    <property type="entry name" value="Nucleic acid-binding proteins"/>
    <property type="match status" value="1"/>
</dbReference>